<reference evidence="4 5" key="1">
    <citation type="submission" date="2016-08" db="EMBL/GenBank/DDBJ databases">
        <title>Draft genome sequence of Candidatus Piscirickettsia litoralis, from seawater.</title>
        <authorList>
            <person name="Wan X."/>
            <person name="Lee A.J."/>
            <person name="Hou S."/>
            <person name="Donachie S.P."/>
        </authorList>
    </citation>
    <scope>NUCLEOTIDE SEQUENCE [LARGE SCALE GENOMIC DNA]</scope>
    <source>
        <strain evidence="4 5">Y2</strain>
    </source>
</reference>
<comment type="caution">
    <text evidence="4">The sequence shown here is derived from an EMBL/GenBank/DDBJ whole genome shotgun (WGS) entry which is preliminary data.</text>
</comment>
<feature type="domain" description="Outer membrane protein beta-barrel" evidence="3">
    <location>
        <begin position="8"/>
        <end position="217"/>
    </location>
</feature>
<sequence length="258" mass="27774">MKNYMICFTVFISFASSAIATISPWYWKLGAGYAWSNNTVFTDKSCSSTSPAALFGCGYSAGGSFGNSESFDIAIGYRFNPIFHGEALLNYQPNYRFSGNANFLNAGSNQPVSSDVSSLGLMATGYIDLASVFGYKESKWQPFVGLGLGLSRNHTGSMTYEFPTLSQPNDSATTKTSSGSSISFAYMLAAGVNWKLNSNTGLEFSYRWYDLGNVETDDGSAYIHGHGCGGASDCTINIAGTKASLKTQSLMLSLWHTF</sequence>
<dbReference type="EMBL" id="MDTU01000002">
    <property type="protein sequence ID" value="ODN41629.1"/>
    <property type="molecule type" value="Genomic_DNA"/>
</dbReference>
<evidence type="ECO:0000313" key="4">
    <source>
        <dbReference type="EMBL" id="ODN41629.1"/>
    </source>
</evidence>
<evidence type="ECO:0000256" key="2">
    <source>
        <dbReference type="SAM" id="SignalP"/>
    </source>
</evidence>
<keyword evidence="1 2" id="KW-0732">Signal</keyword>
<dbReference type="InterPro" id="IPR027385">
    <property type="entry name" value="Beta-barrel_OMP"/>
</dbReference>
<organism evidence="4 5">
    <name type="scientific">Piscirickettsia litoralis</name>
    <dbReference type="NCBI Taxonomy" id="1891921"/>
    <lineage>
        <taxon>Bacteria</taxon>
        <taxon>Pseudomonadati</taxon>
        <taxon>Pseudomonadota</taxon>
        <taxon>Gammaproteobacteria</taxon>
        <taxon>Thiotrichales</taxon>
        <taxon>Piscirickettsiaceae</taxon>
        <taxon>Piscirickettsia</taxon>
    </lineage>
</organism>
<evidence type="ECO:0000313" key="5">
    <source>
        <dbReference type="Proteomes" id="UP000094329"/>
    </source>
</evidence>
<dbReference type="Pfam" id="PF13505">
    <property type="entry name" value="OMP_b-brl"/>
    <property type="match status" value="1"/>
</dbReference>
<evidence type="ECO:0000259" key="3">
    <source>
        <dbReference type="Pfam" id="PF13505"/>
    </source>
</evidence>
<protein>
    <recommendedName>
        <fullName evidence="3">Outer membrane protein beta-barrel domain-containing protein</fullName>
    </recommendedName>
</protein>
<proteinExistence type="predicted"/>
<dbReference type="Proteomes" id="UP000094329">
    <property type="component" value="Unassembled WGS sequence"/>
</dbReference>
<feature type="signal peptide" evidence="2">
    <location>
        <begin position="1"/>
        <end position="20"/>
    </location>
</feature>
<dbReference type="Gene3D" id="2.40.160.20">
    <property type="match status" value="1"/>
</dbReference>
<feature type="chain" id="PRO_5047151298" description="Outer membrane protein beta-barrel domain-containing protein" evidence="2">
    <location>
        <begin position="21"/>
        <end position="258"/>
    </location>
</feature>
<keyword evidence="5" id="KW-1185">Reference proteome</keyword>
<name>A0ABX2ZYD7_9GAMM</name>
<gene>
    <name evidence="4" type="ORF">BGC07_16175</name>
</gene>
<evidence type="ECO:0000256" key="1">
    <source>
        <dbReference type="ARBA" id="ARBA00022729"/>
    </source>
</evidence>
<dbReference type="RefSeq" id="WP_069314093.1">
    <property type="nucleotide sequence ID" value="NZ_MDTU01000002.1"/>
</dbReference>
<dbReference type="InterPro" id="IPR011250">
    <property type="entry name" value="OMP/PagP_B-barrel"/>
</dbReference>
<accession>A0ABX2ZYD7</accession>
<dbReference type="SUPFAM" id="SSF56925">
    <property type="entry name" value="OMPA-like"/>
    <property type="match status" value="1"/>
</dbReference>